<dbReference type="InterPro" id="IPR000719">
    <property type="entry name" value="Prot_kinase_dom"/>
</dbReference>
<dbReference type="PROSITE" id="PS00108">
    <property type="entry name" value="PROTEIN_KINASE_ST"/>
    <property type="match status" value="1"/>
</dbReference>
<protein>
    <recommendedName>
        <fullName evidence="2">non-specific serine/threonine protein kinase</fullName>
        <ecNumber evidence="2">2.7.11.1</ecNumber>
    </recommendedName>
</protein>
<feature type="binding site" evidence="18">
    <location>
        <position position="465"/>
    </location>
    <ligand>
        <name>ATP</name>
        <dbReference type="ChEBI" id="CHEBI:30616"/>
    </ligand>
</feature>
<keyword evidence="10 18" id="KW-0067">ATP-binding</keyword>
<dbReference type="GO" id="GO:0016020">
    <property type="term" value="C:membrane"/>
    <property type="evidence" value="ECO:0007669"/>
    <property type="project" value="UniProtKB-SubCell"/>
</dbReference>
<keyword evidence="22" id="KW-1185">Reference proteome</keyword>
<dbReference type="Gene3D" id="2.90.10.10">
    <property type="entry name" value="Bulb-type lectin domain"/>
    <property type="match status" value="2"/>
</dbReference>
<feature type="domain" description="Protein kinase" evidence="19">
    <location>
        <begin position="432"/>
        <end position="618"/>
    </location>
</feature>
<dbReference type="Proteomes" id="UP000596660">
    <property type="component" value="Unplaced"/>
</dbReference>
<dbReference type="InterPro" id="IPR001480">
    <property type="entry name" value="Bulb-type_lectin_dom"/>
</dbReference>
<accession>A0A803LIS4</accession>
<evidence type="ECO:0000256" key="4">
    <source>
        <dbReference type="ARBA" id="ARBA00022536"/>
    </source>
</evidence>
<evidence type="ECO:0000256" key="3">
    <source>
        <dbReference type="ARBA" id="ARBA00022527"/>
    </source>
</evidence>
<keyword evidence="9" id="KW-0418">Kinase</keyword>
<dbReference type="OMA" id="NICTSIH"/>
<dbReference type="SMART" id="SM00220">
    <property type="entry name" value="S_TKc"/>
    <property type="match status" value="1"/>
</dbReference>
<evidence type="ECO:0000256" key="7">
    <source>
        <dbReference type="ARBA" id="ARBA00022729"/>
    </source>
</evidence>
<evidence type="ECO:0000256" key="9">
    <source>
        <dbReference type="ARBA" id="ARBA00022777"/>
    </source>
</evidence>
<evidence type="ECO:0000256" key="5">
    <source>
        <dbReference type="ARBA" id="ARBA00022679"/>
    </source>
</evidence>
<evidence type="ECO:0000256" key="12">
    <source>
        <dbReference type="ARBA" id="ARBA00023136"/>
    </source>
</evidence>
<evidence type="ECO:0000313" key="22">
    <source>
        <dbReference type="Proteomes" id="UP000596660"/>
    </source>
</evidence>
<dbReference type="FunFam" id="2.90.10.10:FF:000013">
    <property type="entry name" value="G-type lectin S-receptor-like serine/threonine-protein kinase LECRK1"/>
    <property type="match status" value="1"/>
</dbReference>
<keyword evidence="7" id="KW-0732">Signal</keyword>
<dbReference type="SMART" id="SM00108">
    <property type="entry name" value="B_lectin"/>
    <property type="match status" value="1"/>
</dbReference>
<dbReference type="FunFam" id="3.30.200.20:FF:000059">
    <property type="entry name" value="S-receptor-like serine/threonine-protein kinase"/>
    <property type="match status" value="1"/>
</dbReference>
<dbReference type="FunFam" id="1.10.510.10:FF:001023">
    <property type="entry name" value="Os07g0541700 protein"/>
    <property type="match status" value="1"/>
</dbReference>
<evidence type="ECO:0000256" key="6">
    <source>
        <dbReference type="ARBA" id="ARBA00022692"/>
    </source>
</evidence>
<keyword evidence="4" id="KW-0245">EGF-like domain</keyword>
<dbReference type="GO" id="GO:0004674">
    <property type="term" value="F:protein serine/threonine kinase activity"/>
    <property type="evidence" value="ECO:0007669"/>
    <property type="project" value="UniProtKB-KW"/>
</dbReference>
<keyword evidence="11" id="KW-1133">Transmembrane helix</keyword>
<dbReference type="PANTHER" id="PTHR47976">
    <property type="entry name" value="G-TYPE LECTIN S-RECEPTOR-LIKE SERINE/THREONINE-PROTEIN KINASE SD2-5"/>
    <property type="match status" value="1"/>
</dbReference>
<dbReference type="Gene3D" id="1.10.510.10">
    <property type="entry name" value="Transferase(Phosphotransferase) domain 1"/>
    <property type="match status" value="1"/>
</dbReference>
<keyword evidence="3" id="KW-0723">Serine/threonine-protein kinase</keyword>
<evidence type="ECO:0000256" key="1">
    <source>
        <dbReference type="ARBA" id="ARBA00004479"/>
    </source>
</evidence>
<dbReference type="SUPFAM" id="SSF56112">
    <property type="entry name" value="Protein kinase-like (PK-like)"/>
    <property type="match status" value="1"/>
</dbReference>
<dbReference type="Pfam" id="PF07714">
    <property type="entry name" value="PK_Tyr_Ser-Thr"/>
    <property type="match status" value="1"/>
</dbReference>
<reference evidence="21" key="2">
    <citation type="submission" date="2021-03" db="UniProtKB">
        <authorList>
            <consortium name="EnsemblPlants"/>
        </authorList>
    </citation>
    <scope>IDENTIFICATION</scope>
</reference>
<evidence type="ECO:0000256" key="2">
    <source>
        <dbReference type="ARBA" id="ARBA00012513"/>
    </source>
</evidence>
<evidence type="ECO:0000256" key="8">
    <source>
        <dbReference type="ARBA" id="ARBA00022741"/>
    </source>
</evidence>
<dbReference type="Gene3D" id="3.30.200.20">
    <property type="entry name" value="Phosphorylase Kinase, domain 1"/>
    <property type="match status" value="1"/>
</dbReference>
<evidence type="ECO:0000256" key="16">
    <source>
        <dbReference type="ARBA" id="ARBA00047899"/>
    </source>
</evidence>
<dbReference type="InterPro" id="IPR011009">
    <property type="entry name" value="Kinase-like_dom_sf"/>
</dbReference>
<sequence>MASPIRLDLIYAFFFLPFYTVAQTYQNITLGSSLTAGGTISSWSSPSNDFAFGFHNKIEPTGTFLLAIWFNQVPEKTITWSANRDQPLPSGSKVELNTDKGLILTDPSGQEIWRAKFPDRGDGERLAYAAILDTGNFVLATKASATLWQSFDEPTDTLLPTQVLNPGGQLIARYKEHNYSGGRFSFKQTKSGNLSLFTTNFPLYTSINSDYWDYTNTMEGLGHQVVFNQSGFMYLIAKNGSILINMFFDEKSIENMFYQRVILDYDGSGVCGYNSYCKVGDDNKPHCICPPDYMLSDPNDEMGGCDPKFLQQSCDEASQKNHQFDMKVLQSVDWPLSDYERYQNVTIDWCRNMCLMDCLCAVAIYKENGDCWKKKLPLTNGKSDRSVERTAFIKGIRFIFDCKTLKQGIRDKIQETYTVPSFSYKELNDATDGFREELGRGAFGVVYKGVMGELSGPQTFIAVKKLDSLIQDAENIFKVEVNAIGQTHHKNLVRLVGYCVEGEHWLLVYEFMSNGTLCDFLCGTPRPAWEKRWPIAHGIAQGLLYLHEHCNTQIIHCDIKPQNILLDDDFSARISDFGLAKLLRLDQTQTNTAARGTRGYVAPEWFKKYANHDKSGCL</sequence>
<dbReference type="InterPro" id="IPR036426">
    <property type="entry name" value="Bulb-type_lectin_dom_sf"/>
</dbReference>
<feature type="domain" description="Bulb-type lectin" evidence="20">
    <location>
        <begin position="25"/>
        <end position="152"/>
    </location>
</feature>
<dbReference type="CDD" id="cd00028">
    <property type="entry name" value="B_lectin"/>
    <property type="match status" value="1"/>
</dbReference>
<evidence type="ECO:0000259" key="19">
    <source>
        <dbReference type="PROSITE" id="PS50011"/>
    </source>
</evidence>
<keyword evidence="12" id="KW-0472">Membrane</keyword>
<dbReference type="AlphaFoldDB" id="A0A803LIS4"/>
<dbReference type="PROSITE" id="PS00107">
    <property type="entry name" value="PROTEIN_KINASE_ATP"/>
    <property type="match status" value="1"/>
</dbReference>
<dbReference type="PROSITE" id="PS50927">
    <property type="entry name" value="BULB_LECTIN"/>
    <property type="match status" value="1"/>
</dbReference>
<keyword evidence="14" id="KW-0675">Receptor</keyword>
<keyword evidence="13" id="KW-1015">Disulfide bond</keyword>
<dbReference type="InterPro" id="IPR051343">
    <property type="entry name" value="G-type_lectin_kinases/EP1-like"/>
</dbReference>
<comment type="subcellular location">
    <subcellularLocation>
        <location evidence="1">Membrane</location>
        <topology evidence="1">Single-pass type I membrane protein</topology>
    </subcellularLocation>
</comment>
<dbReference type="Pfam" id="PF01453">
    <property type="entry name" value="B_lectin"/>
    <property type="match status" value="1"/>
</dbReference>
<dbReference type="InterPro" id="IPR001245">
    <property type="entry name" value="Ser-Thr/Tyr_kinase_cat_dom"/>
</dbReference>
<evidence type="ECO:0000313" key="21">
    <source>
        <dbReference type="EnsemblPlants" id="AUR62013871-RA:cds"/>
    </source>
</evidence>
<comment type="catalytic activity">
    <reaction evidence="17">
        <text>L-seryl-[protein] + ATP = O-phospho-L-seryl-[protein] + ADP + H(+)</text>
        <dbReference type="Rhea" id="RHEA:17989"/>
        <dbReference type="Rhea" id="RHEA-COMP:9863"/>
        <dbReference type="Rhea" id="RHEA-COMP:11604"/>
        <dbReference type="ChEBI" id="CHEBI:15378"/>
        <dbReference type="ChEBI" id="CHEBI:29999"/>
        <dbReference type="ChEBI" id="CHEBI:30616"/>
        <dbReference type="ChEBI" id="CHEBI:83421"/>
        <dbReference type="ChEBI" id="CHEBI:456216"/>
        <dbReference type="EC" id="2.7.11.1"/>
    </reaction>
</comment>
<keyword evidence="15" id="KW-0325">Glycoprotein</keyword>
<evidence type="ECO:0000256" key="10">
    <source>
        <dbReference type="ARBA" id="ARBA00022840"/>
    </source>
</evidence>
<evidence type="ECO:0000256" key="14">
    <source>
        <dbReference type="ARBA" id="ARBA00023170"/>
    </source>
</evidence>
<dbReference type="GO" id="GO:0005524">
    <property type="term" value="F:ATP binding"/>
    <property type="evidence" value="ECO:0007669"/>
    <property type="project" value="UniProtKB-UniRule"/>
</dbReference>
<dbReference type="PROSITE" id="PS50011">
    <property type="entry name" value="PROTEIN_KINASE_DOM"/>
    <property type="match status" value="1"/>
</dbReference>
<name>A0A803LIS4_CHEQI</name>
<dbReference type="SUPFAM" id="SSF51110">
    <property type="entry name" value="alpha-D-mannose-specific plant lectins"/>
    <property type="match status" value="1"/>
</dbReference>
<evidence type="ECO:0000256" key="11">
    <source>
        <dbReference type="ARBA" id="ARBA00022989"/>
    </source>
</evidence>
<dbReference type="Gramene" id="AUR62013871-RA">
    <property type="protein sequence ID" value="AUR62013871-RA:cds"/>
    <property type="gene ID" value="AUR62013871"/>
</dbReference>
<evidence type="ECO:0000256" key="13">
    <source>
        <dbReference type="ARBA" id="ARBA00023157"/>
    </source>
</evidence>
<evidence type="ECO:0000256" key="17">
    <source>
        <dbReference type="ARBA" id="ARBA00048679"/>
    </source>
</evidence>
<organism evidence="21 22">
    <name type="scientific">Chenopodium quinoa</name>
    <name type="common">Quinoa</name>
    <dbReference type="NCBI Taxonomy" id="63459"/>
    <lineage>
        <taxon>Eukaryota</taxon>
        <taxon>Viridiplantae</taxon>
        <taxon>Streptophyta</taxon>
        <taxon>Embryophyta</taxon>
        <taxon>Tracheophyta</taxon>
        <taxon>Spermatophyta</taxon>
        <taxon>Magnoliopsida</taxon>
        <taxon>eudicotyledons</taxon>
        <taxon>Gunneridae</taxon>
        <taxon>Pentapetalae</taxon>
        <taxon>Caryophyllales</taxon>
        <taxon>Chenopodiaceae</taxon>
        <taxon>Chenopodioideae</taxon>
        <taxon>Atripliceae</taxon>
        <taxon>Chenopodium</taxon>
    </lineage>
</organism>
<dbReference type="PANTHER" id="PTHR47976:SF108">
    <property type="entry name" value="G-TYPE LECTIN S-RECEPTOR-LIKE SERINE_THREONINE-PROTEIN KINASE LECRK1"/>
    <property type="match status" value="1"/>
</dbReference>
<comment type="catalytic activity">
    <reaction evidence="16">
        <text>L-threonyl-[protein] + ATP = O-phospho-L-threonyl-[protein] + ADP + H(+)</text>
        <dbReference type="Rhea" id="RHEA:46608"/>
        <dbReference type="Rhea" id="RHEA-COMP:11060"/>
        <dbReference type="Rhea" id="RHEA-COMP:11605"/>
        <dbReference type="ChEBI" id="CHEBI:15378"/>
        <dbReference type="ChEBI" id="CHEBI:30013"/>
        <dbReference type="ChEBI" id="CHEBI:30616"/>
        <dbReference type="ChEBI" id="CHEBI:61977"/>
        <dbReference type="ChEBI" id="CHEBI:456216"/>
        <dbReference type="EC" id="2.7.11.1"/>
    </reaction>
</comment>
<keyword evidence="8 18" id="KW-0547">Nucleotide-binding</keyword>
<keyword evidence="6" id="KW-0812">Transmembrane</keyword>
<evidence type="ECO:0000256" key="15">
    <source>
        <dbReference type="ARBA" id="ARBA00023180"/>
    </source>
</evidence>
<evidence type="ECO:0000259" key="20">
    <source>
        <dbReference type="PROSITE" id="PS50927"/>
    </source>
</evidence>
<keyword evidence="5" id="KW-0808">Transferase</keyword>
<evidence type="ECO:0000256" key="18">
    <source>
        <dbReference type="PROSITE-ProRule" id="PRU10141"/>
    </source>
</evidence>
<dbReference type="InterPro" id="IPR017441">
    <property type="entry name" value="Protein_kinase_ATP_BS"/>
</dbReference>
<proteinExistence type="predicted"/>
<reference evidence="21" key="1">
    <citation type="journal article" date="2017" name="Nature">
        <title>The genome of Chenopodium quinoa.</title>
        <authorList>
            <person name="Jarvis D.E."/>
            <person name="Ho Y.S."/>
            <person name="Lightfoot D.J."/>
            <person name="Schmoeckel S.M."/>
            <person name="Li B."/>
            <person name="Borm T.J.A."/>
            <person name="Ohyanagi H."/>
            <person name="Mineta K."/>
            <person name="Michell C.T."/>
            <person name="Saber N."/>
            <person name="Kharbatia N.M."/>
            <person name="Rupper R.R."/>
            <person name="Sharp A.R."/>
            <person name="Dally N."/>
            <person name="Boughton B.A."/>
            <person name="Woo Y.H."/>
            <person name="Gao G."/>
            <person name="Schijlen E.G.W.M."/>
            <person name="Guo X."/>
            <person name="Momin A.A."/>
            <person name="Negrao S."/>
            <person name="Al-Babili S."/>
            <person name="Gehring C."/>
            <person name="Roessner U."/>
            <person name="Jung C."/>
            <person name="Murphy K."/>
            <person name="Arold S.T."/>
            <person name="Gojobori T."/>
            <person name="van der Linden C.G."/>
            <person name="van Loo E.N."/>
            <person name="Jellen E.N."/>
            <person name="Maughan P.J."/>
            <person name="Tester M."/>
        </authorList>
    </citation>
    <scope>NUCLEOTIDE SEQUENCE [LARGE SCALE GENOMIC DNA]</scope>
    <source>
        <strain evidence="21">cv. PI 614886</strain>
    </source>
</reference>
<dbReference type="EC" id="2.7.11.1" evidence="2"/>
<dbReference type="EnsemblPlants" id="AUR62013871-RA">
    <property type="protein sequence ID" value="AUR62013871-RA:cds"/>
    <property type="gene ID" value="AUR62013871"/>
</dbReference>
<dbReference type="InterPro" id="IPR008271">
    <property type="entry name" value="Ser/Thr_kinase_AS"/>
</dbReference>